<dbReference type="RefSeq" id="WP_010964538.1">
    <property type="nucleotide sequence ID" value="NC_003030.1"/>
</dbReference>
<organism evidence="1 2">
    <name type="scientific">Clostridium acetobutylicum (strain ATCC 824 / DSM 792 / JCM 1419 / IAM 19013 / LMG 5710 / NBRC 13948 / NRRL B-527 / VKM B-1787 / 2291 / W)</name>
    <dbReference type="NCBI Taxonomy" id="272562"/>
    <lineage>
        <taxon>Bacteria</taxon>
        <taxon>Bacillati</taxon>
        <taxon>Bacillota</taxon>
        <taxon>Clostridia</taxon>
        <taxon>Eubacteriales</taxon>
        <taxon>Clostridiaceae</taxon>
        <taxon>Clostridium</taxon>
    </lineage>
</organism>
<dbReference type="EMBL" id="AE001437">
    <property type="protein sequence ID" value="AAK79197.1"/>
    <property type="molecule type" value="Genomic_DNA"/>
</dbReference>
<dbReference type="HOGENOM" id="CLU_2506777_0_0_9"/>
<dbReference type="GeneID" id="44997733"/>
<dbReference type="AlphaFoldDB" id="Q97JP8"/>
<evidence type="ECO:0000313" key="2">
    <source>
        <dbReference type="Proteomes" id="UP000000814"/>
    </source>
</evidence>
<dbReference type="PIR" id="B97051">
    <property type="entry name" value="B97051"/>
</dbReference>
<gene>
    <name evidence="1" type="ordered locus">CA_C1225</name>
</gene>
<keyword evidence="2" id="KW-1185">Reference proteome</keyword>
<name>Q97JP8_CLOAB</name>
<evidence type="ECO:0000313" key="1">
    <source>
        <dbReference type="EMBL" id="AAK79197.1"/>
    </source>
</evidence>
<dbReference type="Proteomes" id="UP000000814">
    <property type="component" value="Chromosome"/>
</dbReference>
<proteinExistence type="predicted"/>
<dbReference type="STRING" id="272562.CA_C1225"/>
<reference evidence="1 2" key="1">
    <citation type="journal article" date="2001" name="J. Bacteriol.">
        <title>Genome sequence and comparative analysis of the solvent-producing bacterium Clostridium acetobutylicum.</title>
        <authorList>
            <person name="Nolling J."/>
            <person name="Breton G."/>
            <person name="Omelchenko M.V."/>
            <person name="Makarova K.S."/>
            <person name="Zeng Q."/>
            <person name="Gibson R."/>
            <person name="Lee H.M."/>
            <person name="Dubois J."/>
            <person name="Qiu D."/>
            <person name="Hitti J."/>
            <person name="Wolf Y.I."/>
            <person name="Tatusov R.L."/>
            <person name="Sabathe F."/>
            <person name="Doucette-Stamm L."/>
            <person name="Soucaille P."/>
            <person name="Daly M.J."/>
            <person name="Bennett G.N."/>
            <person name="Koonin E.V."/>
            <person name="Smith D.R."/>
        </authorList>
    </citation>
    <scope>NUCLEOTIDE SEQUENCE [LARGE SCALE GENOMIC DNA]</scope>
    <source>
        <strain evidence="2">ATCC 824 / DSM 792 / JCM 1419 / LMG 5710 / VKM B-1787</strain>
    </source>
</reference>
<sequence length="85" mass="9956">MKKRSFKKYIPKGRFCLGCPYKRLIKSRANKSNCNLSSICKNKCWSSDTTKCIKEIYACKYIGMQDGERRTGLWDGFKICEEKIK</sequence>
<accession>Q97JP8</accession>
<protein>
    <submittedName>
        <fullName evidence="1">Uncharacterized protein</fullName>
    </submittedName>
</protein>
<dbReference type="KEGG" id="cac:CA_C1225"/>